<dbReference type="Proteomes" id="UP001161422">
    <property type="component" value="Unassembled WGS sequence"/>
</dbReference>
<comment type="subcellular location">
    <subcellularLocation>
        <location evidence="1">Membrane</location>
        <topology evidence="1">Multi-pass membrane protein</topology>
    </subcellularLocation>
</comment>
<dbReference type="InterPro" id="IPR021797">
    <property type="entry name" value="Wzy_C_2"/>
</dbReference>
<accession>A0AA37W253</accession>
<dbReference type="PANTHER" id="PTHR37422:SF21">
    <property type="entry name" value="EXOQ-LIKE PROTEIN"/>
    <property type="match status" value="1"/>
</dbReference>
<dbReference type="EMBL" id="BSNC01000006">
    <property type="protein sequence ID" value="GLP97378.1"/>
    <property type="molecule type" value="Genomic_DNA"/>
</dbReference>
<proteinExistence type="predicted"/>
<name>A0AA37W253_9GAMM</name>
<feature type="transmembrane region" description="Helical" evidence="5">
    <location>
        <begin position="18"/>
        <end position="36"/>
    </location>
</feature>
<evidence type="ECO:0000259" key="6">
    <source>
        <dbReference type="Pfam" id="PF04932"/>
    </source>
</evidence>
<keyword evidence="3 5" id="KW-1133">Transmembrane helix</keyword>
<dbReference type="Gene3D" id="1.10.10.750">
    <property type="entry name" value="Ypt/Rab-GAP domain of gyp1p, domain 1"/>
    <property type="match status" value="1"/>
</dbReference>
<comment type="caution">
    <text evidence="8">The sequence shown here is derived from an EMBL/GenBank/DDBJ whole genome shotgun (WGS) entry which is preliminary data.</text>
</comment>
<keyword evidence="9" id="KW-1185">Reference proteome</keyword>
<dbReference type="GO" id="GO:0016020">
    <property type="term" value="C:membrane"/>
    <property type="evidence" value="ECO:0007669"/>
    <property type="project" value="UniProtKB-SubCell"/>
</dbReference>
<protein>
    <recommendedName>
        <fullName evidence="10">Virulence factor membrane-bound polymerase C-terminal domain-containing protein</fullName>
    </recommendedName>
</protein>
<evidence type="ECO:0000256" key="5">
    <source>
        <dbReference type="SAM" id="Phobius"/>
    </source>
</evidence>
<evidence type="ECO:0008006" key="10">
    <source>
        <dbReference type="Google" id="ProtNLM"/>
    </source>
</evidence>
<evidence type="ECO:0000313" key="9">
    <source>
        <dbReference type="Proteomes" id="UP001161422"/>
    </source>
</evidence>
<sequence length="407" mass="45828">MGYVPGNPPSGVFQQRNVASTFMLFAVVASALIVQSGELKAKWQKPAIFIINALAIWVLVLNSSRIATLSLFVVLVLSAPWLLRKADIKAYRLMLLGIASGLAIAHIIPLLSGAAETANVMRVEREMFADSGRMTIWKVTWELIKEKPWFGWGYGSFEYFYVMKQAELYHAGEISRMMHNMSHPHNELLYWVSEAGLIPVLTIIGVLGWQLVRLASNCREKALFFPSMLVAPVLHCTTELPFYHSALLLLMSGVLLCVASSNTTESTNQSFSCKFTIATSLVSTIVVTSSLFFLASGLQAHQQLGKFIKSEYTDIEALQQIVVPVAISNRYQYYSWKLLLNNSPADTESGRKHIENVCRWSNSRFQDTGKRMYLESQKTALEKLNDTERLRVVYDQITYLFPDSEFP</sequence>
<dbReference type="AlphaFoldDB" id="A0AA37W253"/>
<dbReference type="Pfam" id="PF04932">
    <property type="entry name" value="Wzy_C"/>
    <property type="match status" value="1"/>
</dbReference>
<feature type="transmembrane region" description="Helical" evidence="5">
    <location>
        <begin position="95"/>
        <end position="115"/>
    </location>
</feature>
<dbReference type="InterPro" id="IPR051533">
    <property type="entry name" value="WaaL-like"/>
</dbReference>
<reference evidence="8" key="1">
    <citation type="journal article" date="2014" name="Int. J. Syst. Evol. Microbiol.">
        <title>Complete genome sequence of Corynebacterium casei LMG S-19264T (=DSM 44701T), isolated from a smear-ripened cheese.</title>
        <authorList>
            <consortium name="US DOE Joint Genome Institute (JGI-PGF)"/>
            <person name="Walter F."/>
            <person name="Albersmeier A."/>
            <person name="Kalinowski J."/>
            <person name="Ruckert C."/>
        </authorList>
    </citation>
    <scope>NUCLEOTIDE SEQUENCE</scope>
    <source>
        <strain evidence="8">NBRC 101628</strain>
    </source>
</reference>
<feature type="transmembrane region" description="Helical" evidence="5">
    <location>
        <begin position="246"/>
        <end position="263"/>
    </location>
</feature>
<feature type="transmembrane region" description="Helical" evidence="5">
    <location>
        <begin position="275"/>
        <end position="298"/>
    </location>
</feature>
<feature type="transmembrane region" description="Helical" evidence="5">
    <location>
        <begin position="188"/>
        <end position="211"/>
    </location>
</feature>
<feature type="domain" description="O-antigen ligase-related" evidence="6">
    <location>
        <begin position="53"/>
        <end position="198"/>
    </location>
</feature>
<keyword evidence="4 5" id="KW-0472">Membrane</keyword>
<reference evidence="8" key="2">
    <citation type="submission" date="2023-01" db="EMBL/GenBank/DDBJ databases">
        <title>Draft genome sequence of Paraferrimonas sedimenticola strain NBRC 101628.</title>
        <authorList>
            <person name="Sun Q."/>
            <person name="Mori K."/>
        </authorList>
    </citation>
    <scope>NUCLEOTIDE SEQUENCE</scope>
    <source>
        <strain evidence="8">NBRC 101628</strain>
    </source>
</reference>
<evidence type="ECO:0000256" key="1">
    <source>
        <dbReference type="ARBA" id="ARBA00004141"/>
    </source>
</evidence>
<keyword evidence="2 5" id="KW-0812">Transmembrane</keyword>
<dbReference type="Pfam" id="PF11846">
    <property type="entry name" value="Wzy_C_2"/>
    <property type="match status" value="1"/>
</dbReference>
<evidence type="ECO:0000313" key="8">
    <source>
        <dbReference type="EMBL" id="GLP97378.1"/>
    </source>
</evidence>
<organism evidence="8 9">
    <name type="scientific">Paraferrimonas sedimenticola</name>
    <dbReference type="NCBI Taxonomy" id="375674"/>
    <lineage>
        <taxon>Bacteria</taxon>
        <taxon>Pseudomonadati</taxon>
        <taxon>Pseudomonadota</taxon>
        <taxon>Gammaproteobacteria</taxon>
        <taxon>Alteromonadales</taxon>
        <taxon>Ferrimonadaceae</taxon>
        <taxon>Paraferrimonas</taxon>
    </lineage>
</organism>
<evidence type="ECO:0000259" key="7">
    <source>
        <dbReference type="Pfam" id="PF11846"/>
    </source>
</evidence>
<dbReference type="InterPro" id="IPR007016">
    <property type="entry name" value="O-antigen_ligase-rel_domated"/>
</dbReference>
<gene>
    <name evidence="8" type="ORF">GCM10007895_26850</name>
</gene>
<evidence type="ECO:0000256" key="2">
    <source>
        <dbReference type="ARBA" id="ARBA00022692"/>
    </source>
</evidence>
<dbReference type="PANTHER" id="PTHR37422">
    <property type="entry name" value="TEICHURONIC ACID BIOSYNTHESIS PROTEIN TUAE"/>
    <property type="match status" value="1"/>
</dbReference>
<feature type="transmembrane region" description="Helical" evidence="5">
    <location>
        <begin position="43"/>
        <end position="60"/>
    </location>
</feature>
<evidence type="ECO:0000256" key="3">
    <source>
        <dbReference type="ARBA" id="ARBA00022989"/>
    </source>
</evidence>
<feature type="domain" description="Virulence factor membrane-bound polymerase C-terminal" evidence="7">
    <location>
        <begin position="233"/>
        <end position="405"/>
    </location>
</feature>
<evidence type="ECO:0000256" key="4">
    <source>
        <dbReference type="ARBA" id="ARBA00023136"/>
    </source>
</evidence>